<organism evidence="2 3">
    <name type="scientific">Candidatus Gottesmanbacteria bacterium GW2011_GWB1_43_11</name>
    <dbReference type="NCBI Taxonomy" id="1618446"/>
    <lineage>
        <taxon>Bacteria</taxon>
        <taxon>Candidatus Gottesmaniibacteriota</taxon>
    </lineage>
</organism>
<accession>A0A0G1CNA5</accession>
<protein>
    <recommendedName>
        <fullName evidence="4">Pilus assembly protein, PilO</fullName>
    </recommendedName>
</protein>
<keyword evidence="1" id="KW-0472">Membrane</keyword>
<dbReference type="STRING" id="1618446.UV61_C0005G0055"/>
<keyword evidence="1" id="KW-0812">Transmembrane</keyword>
<feature type="transmembrane region" description="Helical" evidence="1">
    <location>
        <begin position="14"/>
        <end position="36"/>
    </location>
</feature>
<dbReference type="EMBL" id="LCFD01000005">
    <property type="protein sequence ID" value="KKS87034.1"/>
    <property type="molecule type" value="Genomic_DNA"/>
</dbReference>
<evidence type="ECO:0000256" key="1">
    <source>
        <dbReference type="SAM" id="Phobius"/>
    </source>
</evidence>
<dbReference type="InterPro" id="IPR014717">
    <property type="entry name" value="Transl_elong_EF1B/ribsomal_bS6"/>
</dbReference>
<proteinExistence type="predicted"/>
<evidence type="ECO:0000313" key="2">
    <source>
        <dbReference type="EMBL" id="KKS87034.1"/>
    </source>
</evidence>
<evidence type="ECO:0000313" key="3">
    <source>
        <dbReference type="Proteomes" id="UP000034050"/>
    </source>
</evidence>
<gene>
    <name evidence="2" type="ORF">UV61_C0005G0055</name>
</gene>
<evidence type="ECO:0008006" key="4">
    <source>
        <dbReference type="Google" id="ProtNLM"/>
    </source>
</evidence>
<reference evidence="2 3" key="1">
    <citation type="journal article" date="2015" name="Nature">
        <title>rRNA introns, odd ribosomes, and small enigmatic genomes across a large radiation of phyla.</title>
        <authorList>
            <person name="Brown C.T."/>
            <person name="Hug L.A."/>
            <person name="Thomas B.C."/>
            <person name="Sharon I."/>
            <person name="Castelle C.J."/>
            <person name="Singh A."/>
            <person name="Wilkins M.J."/>
            <person name="Williams K.H."/>
            <person name="Banfield J.F."/>
        </authorList>
    </citation>
    <scope>NUCLEOTIDE SEQUENCE [LARGE SCALE GENOMIC DNA]</scope>
</reference>
<sequence>MPNTKPKTVRANPVLLWGLIFAVMILVNALFIFFALNETKTVKLLKTELVSLEQDGRIIASAQEINDKYRKEIDLISNVFPNEESLPVFVQSLETQIRNTADEYTIKFNSITPLTEQDKLFLPLTITLETDLTRLIKFLDALEHLSYMTHVSRISAKVPDGYTTKGEYNIGVKIYVQKPFSAK</sequence>
<keyword evidence="1" id="KW-1133">Transmembrane helix</keyword>
<comment type="caution">
    <text evidence="2">The sequence shown here is derived from an EMBL/GenBank/DDBJ whole genome shotgun (WGS) entry which is preliminary data.</text>
</comment>
<dbReference type="AlphaFoldDB" id="A0A0G1CNA5"/>
<dbReference type="Proteomes" id="UP000034050">
    <property type="component" value="Unassembled WGS sequence"/>
</dbReference>
<name>A0A0G1CNA5_9BACT</name>
<dbReference type="Gene3D" id="3.30.70.60">
    <property type="match status" value="1"/>
</dbReference>